<dbReference type="EMBL" id="AC020576">
    <property type="protein sequence ID" value="AAF78267.1"/>
    <property type="molecule type" value="Genomic_DNA"/>
</dbReference>
<feature type="compositionally biased region" description="Polar residues" evidence="5">
    <location>
        <begin position="1197"/>
        <end position="1206"/>
    </location>
</feature>
<dbReference type="Pfam" id="PF03108">
    <property type="entry name" value="DBD_Tnp_Mut"/>
    <property type="match status" value="1"/>
</dbReference>
<dbReference type="InterPro" id="IPR004332">
    <property type="entry name" value="Transposase_MuDR"/>
</dbReference>
<keyword evidence="2 4" id="KW-0863">Zinc-finger</keyword>
<dbReference type="Pfam" id="PF04073">
    <property type="entry name" value="tRNA_edit"/>
    <property type="match status" value="1"/>
</dbReference>
<dbReference type="InterPro" id="IPR018289">
    <property type="entry name" value="MULE_transposase_dom"/>
</dbReference>
<feature type="region of interest" description="Disordered" evidence="5">
    <location>
        <begin position="1155"/>
        <end position="1206"/>
    </location>
</feature>
<dbReference type="PANTHER" id="PTHR31973">
    <property type="entry name" value="POLYPROTEIN, PUTATIVE-RELATED"/>
    <property type="match status" value="1"/>
</dbReference>
<dbReference type="GO" id="GO:0002161">
    <property type="term" value="F:aminoacyl-tRNA deacylase activity"/>
    <property type="evidence" value="ECO:0007669"/>
    <property type="project" value="InterPro"/>
</dbReference>
<feature type="domain" description="SWIM-type" evidence="6">
    <location>
        <begin position="1067"/>
        <end position="1109"/>
    </location>
</feature>
<evidence type="ECO:0000256" key="3">
    <source>
        <dbReference type="ARBA" id="ARBA00022833"/>
    </source>
</evidence>
<evidence type="ECO:0000256" key="2">
    <source>
        <dbReference type="ARBA" id="ARBA00022771"/>
    </source>
</evidence>
<evidence type="ECO:0000256" key="5">
    <source>
        <dbReference type="SAM" id="MobiDB-lite"/>
    </source>
</evidence>
<dbReference type="Pfam" id="PF10551">
    <property type="entry name" value="MULE"/>
    <property type="match status" value="1"/>
</dbReference>
<sequence length="1206" mass="134713">MGFTKDQLLDRLQELEIDYSKYEHPPVLTVEEQAKYVSSSKGALSKNLFLKDKKHRYYIVSAMVDTKVDMKVLSQRLGLGKGGIRMAPEEALGELLQANPVVGKDQAPDLAVCVPSNSVIVPEIPNQTSSTQIPLPKSVSAEVKPVASAKTSKPACKVKSVAENSAPSAYKNPEKFVQEILDKTSALLLSEAKGECVEALAETLRKRLTSELTHLSIMYKNSAYAEGFYAGTRHQPKRLFWVSIIELWPTVVSKEGSMDDYIMVICGEWFCSSTGEWKLEICNQLFSRVVPIHERITLDALNEAILQEFGVKGLNPLLSYSVPNKNMFATKDKTPPVLVTSEIGLQYYLKTLRENRGLNLFVKFEDKVDTANLSCETPGSSSKRKVDSLYDTTSGSRNADTGSGDISSGVSKSPNVLVTPVDDEFMDALHDAEEKIARSGGLKSNEEVIVDDEDDIFVDDLFVDNKTEETEDGIDISDDTMPCGGYDKEFWGNFLSDDYGGSNAEELMSKGGVDARYKGKNNKDGSFEGLNDKVGTSEDKVVQCTGSGVFDHAVFVSGGGSGVNAEKVKKEWAAKTKVGCKAGSSHGLRGDARKLEEIDDEEFDTPPLFEDIEYEVENIPDLDIEDDGKGIYKGKVYASKEDCQIGLAIYAIKNMFHFKQTRTKWNYFVLSCSDEKCDWRILATLMKGTGYYEIKKASLDHTCSLDTRGQFMQKATSKVIASVFKAKYSDPTSGPVPMDLQQLVLEDLRVSVSYSKCWRARESALTSVAGSDEESYCYLAEYLHLLKLTNPGTITHIETERDVEDESKERFLYMFLAFGASIAGFRHLRRILVVDGTHLKGKYKGVLLTSSGQDANFQVYPLGFAVVDSENDESWTWFFTKLERIIADSKTLTILSDRHSSILVAVKRVFPQANHGACIIHLCRNIQTKYKNKALTQLVKNAGYAFTGTKFKEFYGQIETTNQNCGKYLHDIGMANWTRHYFRGQRFNLMTSNIAETLNKALNKGRSSHIVELIRFIRSMLTRWFNARRKKSLKHKGPVPPEVDKQITKTMLTTNGSKVGRITNWSYEINGMLGGRNVVDLEKKQCTCKRYDKLKIPCSHALVAANSFKISYKALVDDCFKPHAWVSSYPGAVFPEAIGRDEKILEELEHRSMLPPYTRRPSGRPKVARIPSTGEYKKPKTGRTEQNRCSRCKGTGHNRTSCTNPI</sequence>
<proteinExistence type="predicted"/>
<dbReference type="SUPFAM" id="SSF55826">
    <property type="entry name" value="YbaK/ProRS associated domain"/>
    <property type="match status" value="1"/>
</dbReference>
<feature type="compositionally biased region" description="Polar residues" evidence="5">
    <location>
        <begin position="390"/>
        <end position="413"/>
    </location>
</feature>
<name>Q9LPE7_ARATH</name>
<reference key="1">
    <citation type="journal article" date="2000" name="Nature">
        <title>Sequence and analysis of chromosome 1 of the plant Arabidopsis thaliana.</title>
        <authorList>
            <person name="Theologis A."/>
            <person name="Ecker J.R."/>
            <person name="Palm C.J."/>
            <person name="Federspiel N.A."/>
            <person name="Kaul S."/>
            <person name="White O."/>
            <person name="Alonso J."/>
            <person name="Altafi H."/>
            <person name="Araujo R."/>
            <person name="Bowman C.L."/>
            <person name="Brooks S.Y."/>
            <person name="Buehler E."/>
            <person name="Chan A."/>
            <person name="Chao Q."/>
            <person name="Chen H."/>
            <person name="Cheuk R.F."/>
            <person name="Chin C.W."/>
            <person name="Chung M.K."/>
            <person name="Conn L."/>
            <person name="Conway A.B."/>
            <person name="Conway A.R."/>
            <person name="Creasy T.H."/>
            <person name="Dewar K."/>
            <person name="Dunn P."/>
            <person name="Etgu P."/>
            <person name="Feldblyum T.V."/>
            <person name="Feng J."/>
            <person name="Fong B."/>
            <person name="Fujii C.Y."/>
            <person name="Gill J.E."/>
            <person name="Goldsmith A.D."/>
            <person name="Haas B."/>
            <person name="Hansen N.F."/>
            <person name="Hughes B."/>
            <person name="Huizar L."/>
            <person name="Hunter J.L."/>
            <person name="Jenkins J."/>
            <person name="Johnson-Hopson C."/>
            <person name="Khan S."/>
            <person name="Khaykin E."/>
            <person name="Kim C.J."/>
            <person name="Koo H.L."/>
            <person name="Kremenetskaia I."/>
            <person name="Kurtz D.B."/>
            <person name="Kwan A."/>
            <person name="Lam B."/>
            <person name="Langin-Hooper S."/>
            <person name="Lee A."/>
            <person name="Lee J.M."/>
            <person name="Lenz C.A."/>
            <person name="Li J.H."/>
            <person name="Li Y."/>
            <person name="Lin X."/>
            <person name="Liu S.X."/>
            <person name="Liu Z.A."/>
            <person name="Luros J.S."/>
            <person name="Maiti R."/>
            <person name="Marziali A."/>
            <person name="Militscher J."/>
            <person name="Miranda M."/>
            <person name="Nguyen M."/>
            <person name="Nierman W.C."/>
            <person name="Osborne B.I."/>
            <person name="Pai G."/>
            <person name="Peterson J."/>
            <person name="Pham P.K."/>
            <person name="Rizzo M."/>
            <person name="Rooney T."/>
            <person name="Rowley D."/>
            <person name="Sakano H."/>
            <person name="Salzberg S.L."/>
            <person name="Schwartz J.R."/>
            <person name="Shinn P."/>
            <person name="Southwick A.M."/>
            <person name="Sun H."/>
            <person name="Tallon L.J."/>
            <person name="Tambunga G."/>
            <person name="Toriumi M.J."/>
            <person name="Town C.D."/>
            <person name="Utterback T."/>
            <person name="Van Aken S."/>
            <person name="Vaysberg M."/>
            <person name="Vysotskaia V.S."/>
            <person name="Walker M."/>
            <person name="Wu D."/>
            <person name="Yu G."/>
            <person name="Fraser C.M."/>
            <person name="Venter J.C."/>
            <person name="Davis R.W."/>
        </authorList>
    </citation>
    <scope>NUCLEOTIDE SEQUENCE [LARGE SCALE GENOMIC DNA]</scope>
    <source>
        <strain>cv. Columbia</strain>
    </source>
</reference>
<dbReference type="InterPro" id="IPR006564">
    <property type="entry name" value="Znf_PMZ"/>
</dbReference>
<dbReference type="GO" id="GO:0008270">
    <property type="term" value="F:zinc ion binding"/>
    <property type="evidence" value="ECO:0007669"/>
    <property type="project" value="UniProtKB-KW"/>
</dbReference>
<protein>
    <submittedName>
        <fullName evidence="7">T12C22.11 protein</fullName>
    </submittedName>
</protein>
<dbReference type="ExpressionAtlas" id="Q9LPE7">
    <property type="expression patterns" value="baseline and differential"/>
</dbReference>
<evidence type="ECO:0000256" key="1">
    <source>
        <dbReference type="ARBA" id="ARBA00022723"/>
    </source>
</evidence>
<dbReference type="SMART" id="SM00575">
    <property type="entry name" value="ZnF_PMZ"/>
    <property type="match status" value="1"/>
</dbReference>
<dbReference type="InterPro" id="IPR007214">
    <property type="entry name" value="YbaK/aa-tRNA-synth-assoc-dom"/>
</dbReference>
<feature type="region of interest" description="Disordered" evidence="5">
    <location>
        <begin position="373"/>
        <end position="413"/>
    </location>
</feature>
<dbReference type="PROSITE" id="PS50966">
    <property type="entry name" value="ZF_SWIM"/>
    <property type="match status" value="1"/>
</dbReference>
<keyword evidence="3" id="KW-0862">Zinc</keyword>
<organism evidence="7">
    <name type="scientific">Arabidopsis thaliana</name>
    <name type="common">Mouse-ear cress</name>
    <dbReference type="NCBI Taxonomy" id="3702"/>
    <lineage>
        <taxon>Eukaryota</taxon>
        <taxon>Viridiplantae</taxon>
        <taxon>Streptophyta</taxon>
        <taxon>Embryophyta</taxon>
        <taxon>Tracheophyta</taxon>
        <taxon>Spermatophyta</taxon>
        <taxon>Magnoliopsida</taxon>
        <taxon>eudicotyledons</taxon>
        <taxon>Gunneridae</taxon>
        <taxon>Pentapetalae</taxon>
        <taxon>rosids</taxon>
        <taxon>malvids</taxon>
        <taxon>Brassicales</taxon>
        <taxon>Brassicaceae</taxon>
        <taxon>Camelineae</taxon>
        <taxon>Arabidopsis</taxon>
    </lineage>
</organism>
<gene>
    <name evidence="7" type="primary">T12C22.11</name>
</gene>
<dbReference type="InterPro" id="IPR036754">
    <property type="entry name" value="YbaK/aa-tRNA-synt-asso_dom_sf"/>
</dbReference>
<dbReference type="PIR" id="E96507">
    <property type="entry name" value="E96507"/>
</dbReference>
<dbReference type="Gene3D" id="3.90.960.10">
    <property type="entry name" value="YbaK/aminoacyl-tRNA synthetase-associated domain"/>
    <property type="match status" value="1"/>
</dbReference>
<keyword evidence="1" id="KW-0479">Metal-binding</keyword>
<evidence type="ECO:0000313" key="7">
    <source>
        <dbReference type="EMBL" id="AAF78267.1"/>
    </source>
</evidence>
<dbReference type="InterPro" id="IPR007527">
    <property type="entry name" value="Znf_SWIM"/>
</dbReference>
<evidence type="ECO:0000256" key="4">
    <source>
        <dbReference type="PROSITE-ProRule" id="PRU00325"/>
    </source>
</evidence>
<dbReference type="Pfam" id="PF04434">
    <property type="entry name" value="SWIM"/>
    <property type="match status" value="1"/>
</dbReference>
<evidence type="ECO:0000259" key="6">
    <source>
        <dbReference type="PROSITE" id="PS50966"/>
    </source>
</evidence>
<accession>Q9LPE7</accession>
<dbReference type="PANTHER" id="PTHR31973:SF113">
    <property type="entry name" value="PROTEIN FAR1-RELATED SEQUENCE 5-LIKE"/>
    <property type="match status" value="1"/>
</dbReference>
<dbReference type="AlphaFoldDB" id="Q9LPE7"/>
<feature type="compositionally biased region" description="Basic and acidic residues" evidence="5">
    <location>
        <begin position="1175"/>
        <end position="1188"/>
    </location>
</feature>
<reference evidence="7" key="2">
    <citation type="submission" date="2000-06" db="EMBL/GenBank/DDBJ databases">
        <title>The sequence of BAC T12C22 from Arabidopsis thaliana chromosome 1.</title>
        <authorList>
            <person name="Liu S."/>
            <person name="Vaysberg M."/>
            <person name="Sakano H."/>
            <person name="Lee J."/>
            <person name="Lenz C."/>
            <person name="Pham P."/>
            <person name="Toriumi M."/>
            <person name="Yu G."/>
            <person name="Chin C."/>
            <person name="Chiou J."/>
            <person name="Choi E."/>
            <person name="Chung M."/>
            <person name="Gonzalez A."/>
            <person name="Howng B."/>
            <person name="Liu A."/>
            <person name="Altafi H."/>
            <person name="Brooks S."/>
            <person name="Buehler E."/>
            <person name="Chao Q."/>
            <person name="Conn L."/>
            <person name="Conway A."/>
            <person name="Hansen N."/>
            <person name="Johnson-Hopson C."/>
            <person name="Khan S."/>
            <person name="Kim C."/>
            <person name="Lam B."/>
            <person name="Miranda M."/>
            <person name="Nguyen M."/>
            <person name="Palm C."/>
            <person name="Shinn P."/>
            <person name="Southwick A."/>
            <person name="Davis R."/>
            <person name="Ecker J."/>
            <person name="Federspiel N."/>
            <person name="Theologis A."/>
        </authorList>
    </citation>
    <scope>NUCLEOTIDE SEQUENCE</scope>
</reference>